<protein>
    <recommendedName>
        <fullName evidence="3">Rad21/Rec8-like protein N-terminal domain-containing protein</fullName>
    </recommendedName>
</protein>
<evidence type="ECO:0000259" key="3">
    <source>
        <dbReference type="Pfam" id="PF04825"/>
    </source>
</evidence>
<proteinExistence type="predicted"/>
<dbReference type="InterPro" id="IPR039781">
    <property type="entry name" value="Rad21/Rec8-like"/>
</dbReference>
<name>A0A3B3S3H5_9TELE</name>
<evidence type="ECO:0000256" key="2">
    <source>
        <dbReference type="ARBA" id="ARBA00023242"/>
    </source>
</evidence>
<keyword evidence="5" id="KW-1185">Reference proteome</keyword>
<reference evidence="4" key="1">
    <citation type="submission" date="2025-08" db="UniProtKB">
        <authorList>
            <consortium name="Ensembl"/>
        </authorList>
    </citation>
    <scope>IDENTIFICATION</scope>
</reference>
<dbReference type="Pfam" id="PF04825">
    <property type="entry name" value="Rad21_Rec8_N"/>
    <property type="match status" value="1"/>
</dbReference>
<feature type="domain" description="Rad21/Rec8-like protein N-terminal" evidence="3">
    <location>
        <begin position="1"/>
        <end position="92"/>
    </location>
</feature>
<dbReference type="Ensembl" id="ENSPKIT00000005295.1">
    <property type="protein sequence ID" value="ENSPKIP00000024586.1"/>
    <property type="gene ID" value="ENSPKIG00000007765.1"/>
</dbReference>
<dbReference type="PANTHER" id="PTHR12585">
    <property type="entry name" value="SCC1 / RAD21 FAMILY MEMBER"/>
    <property type="match status" value="1"/>
</dbReference>
<keyword evidence="2" id="KW-0539">Nucleus</keyword>
<evidence type="ECO:0000313" key="5">
    <source>
        <dbReference type="Proteomes" id="UP000261540"/>
    </source>
</evidence>
<evidence type="ECO:0000313" key="4">
    <source>
        <dbReference type="Ensembl" id="ENSPKIP00000024586.1"/>
    </source>
</evidence>
<dbReference type="Proteomes" id="UP000261540">
    <property type="component" value="Unplaced"/>
</dbReference>
<dbReference type="GeneTree" id="ENSGT00390000011379"/>
<dbReference type="InterPro" id="IPR006910">
    <property type="entry name" value="Rad21_Rec8_N"/>
</dbReference>
<dbReference type="GO" id="GO:0051177">
    <property type="term" value="P:meiotic sister chromatid cohesion"/>
    <property type="evidence" value="ECO:0007669"/>
    <property type="project" value="TreeGrafter"/>
</dbReference>
<sequence>MFYYPTVLHRHTGCFATIWLAATKGVRISRREFLTVNVGLMCRVYVDTMDYILVKPGRPRPRFSLYLSSQLQYGIIVIYHRQCAFFLGETHRHARIDMVEPDRSDLTFPDPLLLLEEAEGALDPFFGVMGVERTLPSPNHLAQASTEPCTGHHFPTLYYGSLLLTVILYSAERFTQEVQGKSLLEGEELPEVSAKEIELLMEQKDHMNPPGDRQGRRRQLLFIDPGVQISHDAMQAQIADPLVETVSMVCAMHKGGGGIPFLHYGWNNENDKYFGNIWDCGMESDLLGRSREEWSREEWSREERSREERSRGERCHSGLSWYFLSVHTSYPQPFHRSAILETPPNLEGIPEEMVELPEAEAKWGEVTTESVLRMAAHHFNHYGHMFFHSLLPPEATRSTAAHIFSRLLEKLRLGSRQTILLRLCYELTD</sequence>
<dbReference type="PANTHER" id="PTHR12585:SF27">
    <property type="entry name" value="MEIOTIC RECOMBINATION PROTEIN REC8 HOMOLOG"/>
    <property type="match status" value="1"/>
</dbReference>
<dbReference type="GO" id="GO:0003682">
    <property type="term" value="F:chromatin binding"/>
    <property type="evidence" value="ECO:0007669"/>
    <property type="project" value="TreeGrafter"/>
</dbReference>
<organism evidence="4 5">
    <name type="scientific">Paramormyrops kingsleyae</name>
    <dbReference type="NCBI Taxonomy" id="1676925"/>
    <lineage>
        <taxon>Eukaryota</taxon>
        <taxon>Metazoa</taxon>
        <taxon>Chordata</taxon>
        <taxon>Craniata</taxon>
        <taxon>Vertebrata</taxon>
        <taxon>Euteleostomi</taxon>
        <taxon>Actinopterygii</taxon>
        <taxon>Neopterygii</taxon>
        <taxon>Teleostei</taxon>
        <taxon>Osteoglossocephala</taxon>
        <taxon>Osteoglossomorpha</taxon>
        <taxon>Osteoglossiformes</taxon>
        <taxon>Mormyridae</taxon>
        <taxon>Paramormyrops</taxon>
    </lineage>
</organism>
<reference evidence="4" key="2">
    <citation type="submission" date="2025-09" db="UniProtKB">
        <authorList>
            <consortium name="Ensembl"/>
        </authorList>
    </citation>
    <scope>IDENTIFICATION</scope>
</reference>
<accession>A0A3B3S3H5</accession>
<dbReference type="GO" id="GO:0006302">
    <property type="term" value="P:double-strand break repair"/>
    <property type="evidence" value="ECO:0007669"/>
    <property type="project" value="TreeGrafter"/>
</dbReference>
<dbReference type="STRING" id="1676925.ENSPKIP00000024586"/>
<evidence type="ECO:0000256" key="1">
    <source>
        <dbReference type="ARBA" id="ARBA00004123"/>
    </source>
</evidence>
<dbReference type="GO" id="GO:0030893">
    <property type="term" value="C:meiotic cohesin complex"/>
    <property type="evidence" value="ECO:0007669"/>
    <property type="project" value="TreeGrafter"/>
</dbReference>
<dbReference type="GO" id="GO:0005634">
    <property type="term" value="C:nucleus"/>
    <property type="evidence" value="ECO:0007669"/>
    <property type="project" value="UniProtKB-SubCell"/>
</dbReference>
<dbReference type="AlphaFoldDB" id="A0A3B3S3H5"/>
<comment type="subcellular location">
    <subcellularLocation>
        <location evidence="1">Nucleus</location>
    </subcellularLocation>
</comment>